<evidence type="ECO:0000313" key="2">
    <source>
        <dbReference type="EnsemblPlants" id="AET4Gv20161500.3"/>
    </source>
</evidence>
<reference evidence="2" key="3">
    <citation type="journal article" date="2017" name="Nature">
        <title>Genome sequence of the progenitor of the wheat D genome Aegilops tauschii.</title>
        <authorList>
            <person name="Luo M.C."/>
            <person name="Gu Y.Q."/>
            <person name="Puiu D."/>
            <person name="Wang H."/>
            <person name="Twardziok S.O."/>
            <person name="Deal K.R."/>
            <person name="Huo N."/>
            <person name="Zhu T."/>
            <person name="Wang L."/>
            <person name="Wang Y."/>
            <person name="McGuire P.E."/>
            <person name="Liu S."/>
            <person name="Long H."/>
            <person name="Ramasamy R.K."/>
            <person name="Rodriguez J.C."/>
            <person name="Van S.L."/>
            <person name="Yuan L."/>
            <person name="Wang Z."/>
            <person name="Xia Z."/>
            <person name="Xiao L."/>
            <person name="Anderson O.D."/>
            <person name="Ouyang S."/>
            <person name="Liang Y."/>
            <person name="Zimin A.V."/>
            <person name="Pertea G."/>
            <person name="Qi P."/>
            <person name="Bennetzen J.L."/>
            <person name="Dai X."/>
            <person name="Dawson M.W."/>
            <person name="Muller H.G."/>
            <person name="Kugler K."/>
            <person name="Rivarola-Duarte L."/>
            <person name="Spannagl M."/>
            <person name="Mayer K.F.X."/>
            <person name="Lu F.H."/>
            <person name="Bevan M.W."/>
            <person name="Leroy P."/>
            <person name="Li P."/>
            <person name="You F.M."/>
            <person name="Sun Q."/>
            <person name="Liu Z."/>
            <person name="Lyons E."/>
            <person name="Wicker T."/>
            <person name="Salzberg S.L."/>
            <person name="Devos K.M."/>
            <person name="Dvorak J."/>
        </authorList>
    </citation>
    <scope>NUCLEOTIDE SEQUENCE [LARGE SCALE GENOMIC DNA]</scope>
    <source>
        <strain evidence="2">cv. AL8/78</strain>
    </source>
</reference>
<sequence length="100" mass="11225">IRSAHHRPGYEVVRGNQIERRASSGSITEPTRNVLFSTRHSATASNDRLPDAVQQAKERLHQRLRSVDLFSGRRCAPAFNSQCSLILNTDLCTSIFPVLH</sequence>
<evidence type="ECO:0000256" key="1">
    <source>
        <dbReference type="SAM" id="MobiDB-lite"/>
    </source>
</evidence>
<dbReference type="Proteomes" id="UP000015105">
    <property type="component" value="Chromosome 4D"/>
</dbReference>
<proteinExistence type="predicted"/>
<feature type="region of interest" description="Disordered" evidence="1">
    <location>
        <begin position="1"/>
        <end position="33"/>
    </location>
</feature>
<keyword evidence="3" id="KW-1185">Reference proteome</keyword>
<reference evidence="3" key="1">
    <citation type="journal article" date="2014" name="Science">
        <title>Ancient hybridizations among the ancestral genomes of bread wheat.</title>
        <authorList>
            <consortium name="International Wheat Genome Sequencing Consortium,"/>
            <person name="Marcussen T."/>
            <person name="Sandve S.R."/>
            <person name="Heier L."/>
            <person name="Spannagl M."/>
            <person name="Pfeifer M."/>
            <person name="Jakobsen K.S."/>
            <person name="Wulff B.B."/>
            <person name="Steuernagel B."/>
            <person name="Mayer K.F."/>
            <person name="Olsen O.A."/>
        </authorList>
    </citation>
    <scope>NUCLEOTIDE SEQUENCE [LARGE SCALE GENOMIC DNA]</scope>
    <source>
        <strain evidence="3">cv. AL8/78</strain>
    </source>
</reference>
<reference evidence="3" key="2">
    <citation type="journal article" date="2017" name="Nat. Plants">
        <title>The Aegilops tauschii genome reveals multiple impacts of transposons.</title>
        <authorList>
            <person name="Zhao G."/>
            <person name="Zou C."/>
            <person name="Li K."/>
            <person name="Wang K."/>
            <person name="Li T."/>
            <person name="Gao L."/>
            <person name="Zhang X."/>
            <person name="Wang H."/>
            <person name="Yang Z."/>
            <person name="Liu X."/>
            <person name="Jiang W."/>
            <person name="Mao L."/>
            <person name="Kong X."/>
            <person name="Jiao Y."/>
            <person name="Jia J."/>
        </authorList>
    </citation>
    <scope>NUCLEOTIDE SEQUENCE [LARGE SCALE GENOMIC DNA]</scope>
    <source>
        <strain evidence="3">cv. AL8/78</strain>
    </source>
</reference>
<name>A0A453HED9_AEGTS</name>
<feature type="compositionally biased region" description="Polar residues" evidence="1">
    <location>
        <begin position="23"/>
        <end position="33"/>
    </location>
</feature>
<organism evidence="2 3">
    <name type="scientific">Aegilops tauschii subsp. strangulata</name>
    <name type="common">Goatgrass</name>
    <dbReference type="NCBI Taxonomy" id="200361"/>
    <lineage>
        <taxon>Eukaryota</taxon>
        <taxon>Viridiplantae</taxon>
        <taxon>Streptophyta</taxon>
        <taxon>Embryophyta</taxon>
        <taxon>Tracheophyta</taxon>
        <taxon>Spermatophyta</taxon>
        <taxon>Magnoliopsida</taxon>
        <taxon>Liliopsida</taxon>
        <taxon>Poales</taxon>
        <taxon>Poaceae</taxon>
        <taxon>BOP clade</taxon>
        <taxon>Pooideae</taxon>
        <taxon>Triticodae</taxon>
        <taxon>Triticeae</taxon>
        <taxon>Triticinae</taxon>
        <taxon>Aegilops</taxon>
    </lineage>
</organism>
<reference evidence="2" key="4">
    <citation type="submission" date="2019-03" db="UniProtKB">
        <authorList>
            <consortium name="EnsemblPlants"/>
        </authorList>
    </citation>
    <scope>IDENTIFICATION</scope>
</reference>
<dbReference type="EnsemblPlants" id="AET4Gv20161500.3">
    <property type="protein sequence ID" value="AET4Gv20161500.3"/>
    <property type="gene ID" value="AET4Gv20161500"/>
</dbReference>
<dbReference type="Gramene" id="AET4Gv20161500.3">
    <property type="protein sequence ID" value="AET4Gv20161500.3"/>
    <property type="gene ID" value="AET4Gv20161500"/>
</dbReference>
<reference evidence="2" key="5">
    <citation type="journal article" date="2021" name="G3 (Bethesda)">
        <title>Aegilops tauschii genome assembly Aet v5.0 features greater sequence contiguity and improved annotation.</title>
        <authorList>
            <person name="Wang L."/>
            <person name="Zhu T."/>
            <person name="Rodriguez J.C."/>
            <person name="Deal K.R."/>
            <person name="Dubcovsky J."/>
            <person name="McGuire P.E."/>
            <person name="Lux T."/>
            <person name="Spannagl M."/>
            <person name="Mayer K.F.X."/>
            <person name="Baldrich P."/>
            <person name="Meyers B.C."/>
            <person name="Huo N."/>
            <person name="Gu Y.Q."/>
            <person name="Zhou H."/>
            <person name="Devos K.M."/>
            <person name="Bennetzen J.L."/>
            <person name="Unver T."/>
            <person name="Budak H."/>
            <person name="Gulick P.J."/>
            <person name="Galiba G."/>
            <person name="Kalapos B."/>
            <person name="Nelson D.R."/>
            <person name="Li P."/>
            <person name="You F.M."/>
            <person name="Luo M.C."/>
            <person name="Dvorak J."/>
        </authorList>
    </citation>
    <scope>NUCLEOTIDE SEQUENCE [LARGE SCALE GENOMIC DNA]</scope>
    <source>
        <strain evidence="2">cv. AL8/78</strain>
    </source>
</reference>
<accession>A0A453HED9</accession>
<dbReference type="AlphaFoldDB" id="A0A453HED9"/>
<evidence type="ECO:0000313" key="3">
    <source>
        <dbReference type="Proteomes" id="UP000015105"/>
    </source>
</evidence>
<protein>
    <submittedName>
        <fullName evidence="2">Uncharacterized protein</fullName>
    </submittedName>
</protein>